<dbReference type="STRING" id="391037.Sare_1293"/>
<dbReference type="InterPro" id="IPR037049">
    <property type="entry name" value="DUF1214_C_sf"/>
</dbReference>
<sequence length="482" mass="54113">MVGRTGMARRTLHILAVALSLSGVLLTATMSPVSAKSPSAKNAVIDERVAEIYDVTRRYVTKFYPRWFTHEQQRILLPNILFGPDRMSTVWRAVVAPNDDTLYTSAVIGVRHEPAILVIPETTATYGVLVLDVYGDIINTNISTDSGGTYAFTGPGWRGKLPPNVIRVPLPVTSATLIIRTDKFSSDGENQIAIAEEFRRSLRMGPLLAYLRGSLRETLIVPVFFYGRSFKRDADTLIATNPIRFLEELQRAVKSIRTPPLTGENRILSERFDRLFSRGGFERVFARATQDAHAAIIRNYLSNTDENNWINFRNIGFWGRNYLDRSSITQFCQYCNDIEKSAYYDVFLDKNGRRLNGASGGYTITFERDQIPQAEQFWSVTSYIAGTISLVPNPKDKWVVASYTPGLERNRDGSITIYATPTPPRGVSKANWLPIPKGDFSMMLRVYGPQGRVADGTYVPPPVKKIDRRDTGRRPYSGGGSW</sequence>
<evidence type="ECO:0008006" key="5">
    <source>
        <dbReference type="Google" id="ProtNLM"/>
    </source>
</evidence>
<reference evidence="4" key="1">
    <citation type="submission" date="2007-10" db="EMBL/GenBank/DDBJ databases">
        <title>Complete sequence of Salinispora arenicola CNS-205.</title>
        <authorList>
            <consortium name="US DOE Joint Genome Institute"/>
            <person name="Copeland A."/>
            <person name="Lucas S."/>
            <person name="Lapidus A."/>
            <person name="Barry K."/>
            <person name="Glavina del Rio T."/>
            <person name="Dalin E."/>
            <person name="Tice H."/>
            <person name="Pitluck S."/>
            <person name="Foster B."/>
            <person name="Schmutz J."/>
            <person name="Larimer F."/>
            <person name="Land M."/>
            <person name="Hauser L."/>
            <person name="Kyrpides N."/>
            <person name="Ivanova N."/>
            <person name="Jensen P.R."/>
            <person name="Moore B.S."/>
            <person name="Penn K."/>
            <person name="Jenkins C."/>
            <person name="Udwary D."/>
            <person name="Xiang L."/>
            <person name="Gontang E."/>
            <person name="Richardson P."/>
        </authorList>
    </citation>
    <scope>NUCLEOTIDE SEQUENCE [LARGE SCALE GENOMIC DNA]</scope>
    <source>
        <strain evidence="4">CNS-205</strain>
    </source>
</reference>
<feature type="domain" description="DUF1214" evidence="2">
    <location>
        <begin position="341"/>
        <end position="450"/>
    </location>
</feature>
<dbReference type="InterPro" id="IPR010679">
    <property type="entry name" value="DUF1254"/>
</dbReference>
<evidence type="ECO:0000256" key="1">
    <source>
        <dbReference type="SAM" id="MobiDB-lite"/>
    </source>
</evidence>
<protein>
    <recommendedName>
        <fullName evidence="5">DUF1254 domain-containing protein</fullName>
    </recommendedName>
</protein>
<feature type="compositionally biased region" description="Basic and acidic residues" evidence="1">
    <location>
        <begin position="464"/>
        <end position="473"/>
    </location>
</feature>
<dbReference type="Pfam" id="PF06742">
    <property type="entry name" value="DUF1214"/>
    <property type="match status" value="1"/>
</dbReference>
<dbReference type="EMBL" id="CP000850">
    <property type="protein sequence ID" value="ABV97196.1"/>
    <property type="molecule type" value="Genomic_DNA"/>
</dbReference>
<evidence type="ECO:0000313" key="4">
    <source>
        <dbReference type="EMBL" id="ABV97196.1"/>
    </source>
</evidence>
<feature type="region of interest" description="Disordered" evidence="1">
    <location>
        <begin position="458"/>
        <end position="482"/>
    </location>
</feature>
<dbReference type="HOGENOM" id="CLU_595573_0_0_11"/>
<dbReference type="KEGG" id="saq:Sare_1293"/>
<feature type="domain" description="DUF1254" evidence="3">
    <location>
        <begin position="90"/>
        <end position="206"/>
    </location>
</feature>
<accession>A8M714</accession>
<dbReference type="SUPFAM" id="SSF160935">
    <property type="entry name" value="VPA0735-like"/>
    <property type="match status" value="1"/>
</dbReference>
<dbReference type="PANTHER" id="PTHR36509">
    <property type="entry name" value="BLL3101 PROTEIN"/>
    <property type="match status" value="1"/>
</dbReference>
<evidence type="ECO:0000259" key="2">
    <source>
        <dbReference type="Pfam" id="PF06742"/>
    </source>
</evidence>
<organism evidence="4">
    <name type="scientific">Salinispora arenicola (strain CNS-205)</name>
    <dbReference type="NCBI Taxonomy" id="391037"/>
    <lineage>
        <taxon>Bacteria</taxon>
        <taxon>Bacillati</taxon>
        <taxon>Actinomycetota</taxon>
        <taxon>Actinomycetes</taxon>
        <taxon>Micromonosporales</taxon>
        <taxon>Micromonosporaceae</taxon>
        <taxon>Salinispora</taxon>
    </lineage>
</organism>
<dbReference type="Gene3D" id="2.60.120.600">
    <property type="entry name" value="Domain of unknown function DUF1214, C-terminal domain"/>
    <property type="match status" value="1"/>
</dbReference>
<dbReference type="eggNOG" id="COG5361">
    <property type="taxonomic scope" value="Bacteria"/>
</dbReference>
<name>A8M714_SALAI</name>
<dbReference type="InterPro" id="IPR037050">
    <property type="entry name" value="DUF1254_sf"/>
</dbReference>
<dbReference type="AlphaFoldDB" id="A8M714"/>
<dbReference type="Pfam" id="PF06863">
    <property type="entry name" value="DUF1254"/>
    <property type="match status" value="1"/>
</dbReference>
<proteinExistence type="predicted"/>
<dbReference type="Gene3D" id="2.60.40.1610">
    <property type="entry name" value="Domain of unknown function DUF1254"/>
    <property type="match status" value="1"/>
</dbReference>
<dbReference type="InterPro" id="IPR010621">
    <property type="entry name" value="DUF1214"/>
</dbReference>
<gene>
    <name evidence="4" type="ordered locus">Sare_1293</name>
</gene>
<dbReference type="PANTHER" id="PTHR36509:SF2">
    <property type="entry name" value="BLL3101 PROTEIN"/>
    <property type="match status" value="1"/>
</dbReference>
<evidence type="ECO:0000259" key="3">
    <source>
        <dbReference type="Pfam" id="PF06863"/>
    </source>
</evidence>